<name>A0AAE9Z6T8_9GAMM</name>
<dbReference type="Gene3D" id="1.25.40.10">
    <property type="entry name" value="Tetratricopeptide repeat domain"/>
    <property type="match status" value="1"/>
</dbReference>
<dbReference type="AlphaFoldDB" id="A0AAE9Z6T8"/>
<dbReference type="InterPro" id="IPR020206">
    <property type="entry name" value="Uncharacterised_VP2110"/>
</dbReference>
<protein>
    <submittedName>
        <fullName evidence="1">DUF2753 family protein</fullName>
    </submittedName>
</protein>
<proteinExistence type="predicted"/>
<reference evidence="1 2" key="1">
    <citation type="journal article" date="2015" name="Genome Announc.">
        <title>Draft Genome Sequences of Marine Isolates of Thalassomonas viridans and Thalassomonas actiniarum.</title>
        <authorList>
            <person name="Olonade I."/>
            <person name="van Zyl L.J."/>
            <person name="Trindade M."/>
        </authorList>
    </citation>
    <scope>NUCLEOTIDE SEQUENCE [LARGE SCALE GENOMIC DNA]</scope>
    <source>
        <strain evidence="1 2">XOM25</strain>
    </source>
</reference>
<accession>A0AAE9Z6T8</accession>
<dbReference type="Pfam" id="PF10952">
    <property type="entry name" value="DUF2753"/>
    <property type="match status" value="1"/>
</dbReference>
<dbReference type="RefSeq" id="WP_044841634.1">
    <property type="nucleotide sequence ID" value="NZ_CP059733.1"/>
</dbReference>
<evidence type="ECO:0000313" key="2">
    <source>
        <dbReference type="Proteomes" id="UP000032352"/>
    </source>
</evidence>
<organism evidence="1 2">
    <name type="scientific">Thalassomonas viridans</name>
    <dbReference type="NCBI Taxonomy" id="137584"/>
    <lineage>
        <taxon>Bacteria</taxon>
        <taxon>Pseudomonadati</taxon>
        <taxon>Pseudomonadota</taxon>
        <taxon>Gammaproteobacteria</taxon>
        <taxon>Alteromonadales</taxon>
        <taxon>Colwelliaceae</taxon>
        <taxon>Thalassomonas</taxon>
    </lineage>
</organism>
<dbReference type="SUPFAM" id="SSF48452">
    <property type="entry name" value="TPR-like"/>
    <property type="match status" value="1"/>
</dbReference>
<sequence>MALWQDLLGNGNRCFDNKDYLQAEYYFQQAQACLDELWTHDGKNSRLLTAWITASHNLAALFEYQGNPELALSYLQLPHQRVLAISQDQEYDEDMRLIAQNALRLTLRALLEFAQKYPICQSCLKQLTDLQALIEQDSPRLH</sequence>
<dbReference type="Proteomes" id="UP000032352">
    <property type="component" value="Chromosome"/>
</dbReference>
<keyword evidence="2" id="KW-1185">Reference proteome</keyword>
<gene>
    <name evidence="1" type="ORF">SG34_009355</name>
</gene>
<dbReference type="InterPro" id="IPR011990">
    <property type="entry name" value="TPR-like_helical_dom_sf"/>
</dbReference>
<dbReference type="EMBL" id="CP059733">
    <property type="protein sequence ID" value="WDE07070.1"/>
    <property type="molecule type" value="Genomic_DNA"/>
</dbReference>
<evidence type="ECO:0000313" key="1">
    <source>
        <dbReference type="EMBL" id="WDE07070.1"/>
    </source>
</evidence>
<dbReference type="KEGG" id="tvd:SG34_009355"/>
<reference evidence="1 2" key="2">
    <citation type="journal article" date="2022" name="Mar. Drugs">
        <title>Bioassay-Guided Fractionation Leads to the Detection of Cholic Acid Generated by the Rare Thalassomonas sp.</title>
        <authorList>
            <person name="Pheiffer F."/>
            <person name="Schneider Y.K."/>
            <person name="Hansen E.H."/>
            <person name="Andersen J.H."/>
            <person name="Isaksson J."/>
            <person name="Busche T."/>
            <person name="R C."/>
            <person name="Kalinowski J."/>
            <person name="Zyl L.V."/>
            <person name="Trindade M."/>
        </authorList>
    </citation>
    <scope>NUCLEOTIDE SEQUENCE [LARGE SCALE GENOMIC DNA]</scope>
    <source>
        <strain evidence="1 2">XOM25</strain>
    </source>
</reference>